<proteinExistence type="predicted"/>
<reference evidence="2" key="1">
    <citation type="submission" date="2020-07" db="EMBL/GenBank/DDBJ databases">
        <title>Huge and variable diversity of episymbiotic CPR bacteria and DPANN archaea in groundwater ecosystems.</title>
        <authorList>
            <person name="He C.Y."/>
            <person name="Keren R."/>
            <person name="Whittaker M."/>
            <person name="Farag I.F."/>
            <person name="Doudna J."/>
            <person name="Cate J.H.D."/>
            <person name="Banfield J.F."/>
        </authorList>
    </citation>
    <scope>NUCLEOTIDE SEQUENCE</scope>
    <source>
        <strain evidence="2">NC_groundwater_1520_Pr4_B-0.1um_53_5</strain>
    </source>
</reference>
<comment type="caution">
    <text evidence="2">The sequence shown here is derived from an EMBL/GenBank/DDBJ whole genome shotgun (WGS) entry which is preliminary data.</text>
</comment>
<dbReference type="Proteomes" id="UP000736328">
    <property type="component" value="Unassembled WGS sequence"/>
</dbReference>
<evidence type="ECO:0000313" key="3">
    <source>
        <dbReference type="Proteomes" id="UP000736328"/>
    </source>
</evidence>
<dbReference type="AlphaFoldDB" id="A0A933IC38"/>
<keyword evidence="1" id="KW-0175">Coiled coil</keyword>
<feature type="coiled-coil region" evidence="1">
    <location>
        <begin position="21"/>
        <end position="59"/>
    </location>
</feature>
<dbReference type="EMBL" id="JACQXR010000149">
    <property type="protein sequence ID" value="MBI4727710.1"/>
    <property type="molecule type" value="Genomic_DNA"/>
</dbReference>
<evidence type="ECO:0000313" key="2">
    <source>
        <dbReference type="EMBL" id="MBI4727710.1"/>
    </source>
</evidence>
<name>A0A933IC38_UNCT6</name>
<accession>A0A933IC38</accession>
<protein>
    <recommendedName>
        <fullName evidence="4">HTH HARE-type domain-containing protein</fullName>
    </recommendedName>
</protein>
<organism evidence="2 3">
    <name type="scientific">candidate division TA06 bacterium</name>
    <dbReference type="NCBI Taxonomy" id="2250710"/>
    <lineage>
        <taxon>Bacteria</taxon>
        <taxon>Bacteria division TA06</taxon>
    </lineage>
</organism>
<sequence length="145" mass="16158">MQKQGKTALDRLSLSEIESYLKAKKRQNQAEKANLKRKRQRLQNELKEVEERLSSFGAICQEQKPAPRPKPVSKGKRMPGQPTLAELILGILKRRGPLGISDIKKSVLNRGYRSASKDLSQGIRNKLGGIKGIKRVSPGVYGIAK</sequence>
<evidence type="ECO:0000256" key="1">
    <source>
        <dbReference type="SAM" id="Coils"/>
    </source>
</evidence>
<evidence type="ECO:0008006" key="4">
    <source>
        <dbReference type="Google" id="ProtNLM"/>
    </source>
</evidence>
<gene>
    <name evidence="2" type="ORF">HY768_10925</name>
</gene>